<dbReference type="RefSeq" id="WP_088819883.1">
    <property type="nucleotide sequence ID" value="NZ_CP019964.1"/>
</dbReference>
<proteinExistence type="predicted"/>
<name>A0A218NML5_9ARCH</name>
<dbReference type="AlphaFoldDB" id="A0A218NML5"/>
<sequence length="286" mass="32806">MMAYKSKAGFKEILKATDAIILDINNKNQSDFVKKFVDATVRFAYENFPFLTLDNSYNVEVHMKKEDTLLGGSFTNEKGYLRKLNDNKDVVNYTLGVPGKENGNLTIYLGDEKNDVIDLKNKNQRTKFGFDLFLTALHEILHAKINELNKGKEAPYPIGYDESYLINEAMVYFISYLIAKKLTSNQDLLKCSGPAHKLPDFSRIIKYEDFKKELAFSYRKVSVLSSQSDHEDLMFGEELADIIKTEKLVYNIYDRFNGGLDDFLNTVSGIMSLDQLFDISDKYMKS</sequence>
<dbReference type="GeneID" id="33313954"/>
<keyword evidence="2" id="KW-1185">Reference proteome</keyword>
<reference evidence="1 2" key="1">
    <citation type="journal article" date="2017" name="Nat. Commun.">
        <title>'ARMAN' archaea depend on association with euryarchaeal host in culture and in situ.</title>
        <authorList>
            <person name="Golyshina O."/>
            <person name="Toshchakov S."/>
            <person name="Makarova K."/>
            <person name="Gavrilov S."/>
            <person name="Korzhenkov A."/>
            <person name="La Cono V."/>
            <person name="Arcadi E."/>
            <person name="Nechitaylo T."/>
            <person name="Ferrer M."/>
            <person name="Kublanov I."/>
            <person name="Wolf Y."/>
            <person name="Yakimov M."/>
            <person name="Golyshin P."/>
            <person name="Slesarev A."/>
            <person name="Kozyavkin S."/>
        </authorList>
    </citation>
    <scope>NUCLEOTIDE SEQUENCE [LARGE SCALE GENOMIC DNA]</scope>
    <source>
        <strain evidence="1 2">Mia14</strain>
    </source>
</reference>
<accession>A0A218NML5</accession>
<dbReference type="Proteomes" id="UP000197679">
    <property type="component" value="Chromosome"/>
</dbReference>
<dbReference type="EMBL" id="CP019964">
    <property type="protein sequence ID" value="ASI13720.1"/>
    <property type="molecule type" value="Genomic_DNA"/>
</dbReference>
<gene>
    <name evidence="1" type="ORF">Mia14_0398</name>
</gene>
<organism evidence="1 2">
    <name type="scientific">Candidatus Mancarchaeum acidiphilum</name>
    <dbReference type="NCBI Taxonomy" id="1920749"/>
    <lineage>
        <taxon>Archaea</taxon>
        <taxon>Candidatus Micrarchaeota</taxon>
        <taxon>Candidatus Mancarchaeum</taxon>
    </lineage>
</organism>
<evidence type="ECO:0000313" key="1">
    <source>
        <dbReference type="EMBL" id="ASI13720.1"/>
    </source>
</evidence>
<evidence type="ECO:0000313" key="2">
    <source>
        <dbReference type="Proteomes" id="UP000197679"/>
    </source>
</evidence>
<dbReference type="KEGG" id="marh:Mia14_0398"/>
<protein>
    <submittedName>
        <fullName evidence="1">Uncharacterized protein</fullName>
    </submittedName>
</protein>